<organism evidence="1 2">
    <name type="scientific">Austropuccinia psidii MF-1</name>
    <dbReference type="NCBI Taxonomy" id="1389203"/>
    <lineage>
        <taxon>Eukaryota</taxon>
        <taxon>Fungi</taxon>
        <taxon>Dikarya</taxon>
        <taxon>Basidiomycota</taxon>
        <taxon>Pucciniomycotina</taxon>
        <taxon>Pucciniomycetes</taxon>
        <taxon>Pucciniales</taxon>
        <taxon>Sphaerophragmiaceae</taxon>
        <taxon>Austropuccinia</taxon>
    </lineage>
</organism>
<proteinExistence type="predicted"/>
<protein>
    <submittedName>
        <fullName evidence="1">Uncharacterized protein</fullName>
    </submittedName>
</protein>
<evidence type="ECO:0000313" key="2">
    <source>
        <dbReference type="Proteomes" id="UP000765509"/>
    </source>
</evidence>
<dbReference type="EMBL" id="AVOT02015172">
    <property type="protein sequence ID" value="MBW0499244.1"/>
    <property type="molecule type" value="Genomic_DNA"/>
</dbReference>
<reference evidence="1" key="1">
    <citation type="submission" date="2021-03" db="EMBL/GenBank/DDBJ databases">
        <title>Draft genome sequence of rust myrtle Austropuccinia psidii MF-1, a brazilian biotype.</title>
        <authorList>
            <person name="Quecine M.C."/>
            <person name="Pachon D.M.R."/>
            <person name="Bonatelli M.L."/>
            <person name="Correr F.H."/>
            <person name="Franceschini L.M."/>
            <person name="Leite T.F."/>
            <person name="Margarido G.R.A."/>
            <person name="Almeida C.A."/>
            <person name="Ferrarezi J.A."/>
            <person name="Labate C.A."/>
        </authorList>
    </citation>
    <scope>NUCLEOTIDE SEQUENCE</scope>
    <source>
        <strain evidence="1">MF-1</strain>
    </source>
</reference>
<gene>
    <name evidence="1" type="ORF">O181_038959</name>
</gene>
<sequence>MKIHTLATKQSKPDSLLPQNKKSKRFVALRGGPAFPILTSLHRLRNAFKGGNIVKNQTVAAISSFVAFPPGTA</sequence>
<dbReference type="AlphaFoldDB" id="A0A9Q3D9G8"/>
<dbReference type="Proteomes" id="UP000765509">
    <property type="component" value="Unassembled WGS sequence"/>
</dbReference>
<evidence type="ECO:0000313" key="1">
    <source>
        <dbReference type="EMBL" id="MBW0499244.1"/>
    </source>
</evidence>
<keyword evidence="2" id="KW-1185">Reference proteome</keyword>
<comment type="caution">
    <text evidence="1">The sequence shown here is derived from an EMBL/GenBank/DDBJ whole genome shotgun (WGS) entry which is preliminary data.</text>
</comment>
<name>A0A9Q3D9G8_9BASI</name>
<accession>A0A9Q3D9G8</accession>